<dbReference type="GO" id="GO:0005891">
    <property type="term" value="C:voltage-gated calcium channel complex"/>
    <property type="evidence" value="ECO:0007669"/>
    <property type="project" value="TreeGrafter"/>
</dbReference>
<dbReference type="Gene3D" id="1.20.120.350">
    <property type="entry name" value="Voltage-gated potassium channels. Chain C"/>
    <property type="match status" value="2"/>
</dbReference>
<feature type="transmembrane region" description="Helical" evidence="17">
    <location>
        <begin position="1046"/>
        <end position="1065"/>
    </location>
</feature>
<keyword evidence="5" id="KW-0107">Calcium channel</keyword>
<keyword evidence="2" id="KW-0813">Transport</keyword>
<accession>A0A1X2GZE3</accession>
<comment type="caution">
    <text evidence="19">The sequence shown here is derived from an EMBL/GenBank/DDBJ whole genome shotgun (WGS) entry which is preliminary data.</text>
</comment>
<dbReference type="PANTHER" id="PTHR45628:SF7">
    <property type="entry name" value="VOLTAGE-DEPENDENT CALCIUM CHANNEL TYPE A SUBUNIT ALPHA-1"/>
    <property type="match status" value="1"/>
</dbReference>
<evidence type="ECO:0000256" key="6">
    <source>
        <dbReference type="ARBA" id="ARBA00022692"/>
    </source>
</evidence>
<sequence>MLHAYPYCSLFKAVGAMRPLRLLAAFPGTAAILRSLEVSWDMLKEVLGFIFFFMLLFALVGLISFKGVFSRKCYEIGADGSYAVVDPTMHCSGYYNGSTVLGAYNEITGINDFPGYHGYLCENQQICLERPENNPDYGFAKYDTIFNAFLNVYTFVSLELWTDLMYQNMDGDSVVVALYYCLGVYVISFVLTFFIFAVITSGFSRVRAASRVSAFTGKKKRPSQKPVQILDSPEDYIWRYEEGGHDVKGLWLRRKVISIAQSTAFFYMGGVMVLLDIGFMCVRSVHATEETLEMLDNVETAFTFLFVVELLIRMVGARSWIHFWTSIRNKIDLFLVVVTCVIQLPMIQDSSAYKYLTIFQCLRIYRLFICLPRVRRLLVAALGTGEGFLNVVLFLCLTTALFVPVFMQLLGGDFYFVEPDDPELRCDSFWETYLTLIMLYTSETWTDFLYQAMESQPHFSAVYAGIATSVYFAFARYIMAGLYIAVILENFELDDEVIKQYQIRQFIQRSVPKEHHPVQNFVDKVFGALYIKSNKKHLHVPRLPAALTAALSRQSMAEILGENRAEESKPILPAAPKPTKWSRFASHFWLPWNRNKNAIASTRSNSNATLVEEMTDDYDRIVEEENRLAKVGTVPVMKSLGLFSTQNRIRRWCKLLVGSHADGRSERRNVFNWFIMACVLASILLVILDEPSTRLMRSVTHSDTAFRQGDFILSIIFVVEIVIRVVADGLILPPNAYLRNSWNRLDFIVVLLNFTTLFAGTGDLPRALGTVRSLRILRLIRYFSGIRDVFVDLFHAFPLMLDALLLVFLVMVFFSVYGVNMLGGRMFACNDDEVSGRFDCLGEFQNNVGEDTTLNIYQPRVWALPENGLYGFDDFPIALAQLFSLSSTEGWIDSMFYAMSAPPEPDMQPQFSWDSPMIYHSIFYVVFMIISHGTLQLFVGVIIEKFKQRSGITTLTTKQRQYADLRRQLAEIKPTPKAQPPTSRIRRWCYDLVANKRGPFSRLMITAMWTLRVERYCLVFAAFRLGEGIDSLQTLYHTVRMSAPKIVRVTAVFMLVLCLFAMVFMELFGLTKYGDETHHNSNFRDYGNALLLLVRVTTGEAWNVVMMDYTVQAPNCVYSDNYLHSDCGSPGWAYFLFNFFYLICTHIFLNLFTATVISNFEYAYETRSRFTRLTKDDLRNFKYAWSEVDPLGTGYIQKQDVAKFLRQLKGRFRLSIYADQHSIQNLQKLSRLGAPRSPDLEEKQSYASPATMDQTTPHYNWHAVNHSLAQIDPAELQRRRKEYNMYYLEILDAATPKGISFDDVRTILSHRFLNMEDALTIGPLIQRLEKLDQLTTAYATEKARGVFLTMAQRKRYLHALWQKRNESELRRLGPRSAGLGSGLHLDTSVGGLKKRSPVPTIVIQDAPPSPGVLSLLSPHSPGGAPASPMSNFSFETQFGSPNNNNNDALSIHPPASPFYSPIMDDGDLSPGLAGPHSPQWRILDGNTAMSGEMAGSLMDSFQKSPWYALLHGHNEQDQQQVDDDVDK</sequence>
<dbReference type="Gene3D" id="1.10.238.10">
    <property type="entry name" value="EF-hand"/>
    <property type="match status" value="1"/>
</dbReference>
<dbReference type="GO" id="GO:0008331">
    <property type="term" value="F:high voltage-gated calcium channel activity"/>
    <property type="evidence" value="ECO:0007669"/>
    <property type="project" value="TreeGrafter"/>
</dbReference>
<feature type="transmembrane region" description="Helical" evidence="17">
    <location>
        <begin position="709"/>
        <end position="727"/>
    </location>
</feature>
<evidence type="ECO:0000256" key="11">
    <source>
        <dbReference type="ARBA" id="ARBA00023136"/>
    </source>
</evidence>
<keyword evidence="4" id="KW-0109">Calcium transport</keyword>
<feature type="compositionally biased region" description="Polar residues" evidence="16">
    <location>
        <begin position="1431"/>
        <end position="1448"/>
    </location>
</feature>
<feature type="transmembrane region" description="Helical" evidence="17">
    <location>
        <begin position="388"/>
        <end position="410"/>
    </location>
</feature>
<feature type="domain" description="Ion transport" evidence="18">
    <location>
        <begin position="1007"/>
        <end position="1167"/>
    </location>
</feature>
<evidence type="ECO:0000256" key="15">
    <source>
        <dbReference type="ARBA" id="ARBA00067459"/>
    </source>
</evidence>
<evidence type="ECO:0000256" key="4">
    <source>
        <dbReference type="ARBA" id="ARBA00022568"/>
    </source>
</evidence>
<feature type="domain" description="Ion transport" evidence="18">
    <location>
        <begin position="9"/>
        <end position="209"/>
    </location>
</feature>
<proteinExistence type="inferred from homology"/>
<evidence type="ECO:0000256" key="1">
    <source>
        <dbReference type="ARBA" id="ARBA00004651"/>
    </source>
</evidence>
<evidence type="ECO:0000256" key="10">
    <source>
        <dbReference type="ARBA" id="ARBA00023065"/>
    </source>
</evidence>
<feature type="transmembrane region" description="Helical" evidence="17">
    <location>
        <begin position="144"/>
        <end position="162"/>
    </location>
</feature>
<keyword evidence="9 17" id="KW-1133">Transmembrane helix</keyword>
<evidence type="ECO:0000256" key="16">
    <source>
        <dbReference type="SAM" id="MobiDB-lite"/>
    </source>
</evidence>
<dbReference type="Proteomes" id="UP000242180">
    <property type="component" value="Unassembled WGS sequence"/>
</dbReference>
<evidence type="ECO:0000256" key="5">
    <source>
        <dbReference type="ARBA" id="ARBA00022673"/>
    </source>
</evidence>
<gene>
    <name evidence="19" type="ORF">BCR43DRAFT_539318</name>
</gene>
<dbReference type="InterPro" id="IPR050599">
    <property type="entry name" value="VDCC_alpha-1_subunit"/>
</dbReference>
<keyword evidence="7" id="KW-0106">Calcium</keyword>
<evidence type="ECO:0000256" key="14">
    <source>
        <dbReference type="ARBA" id="ARBA00061395"/>
    </source>
</evidence>
<evidence type="ECO:0000256" key="12">
    <source>
        <dbReference type="ARBA" id="ARBA00023180"/>
    </source>
</evidence>
<evidence type="ECO:0000256" key="2">
    <source>
        <dbReference type="ARBA" id="ARBA00022448"/>
    </source>
</evidence>
<evidence type="ECO:0000256" key="9">
    <source>
        <dbReference type="ARBA" id="ARBA00022989"/>
    </source>
</evidence>
<keyword evidence="8" id="KW-0851">Voltage-gated channel</keyword>
<evidence type="ECO:0000256" key="8">
    <source>
        <dbReference type="ARBA" id="ARBA00022882"/>
    </source>
</evidence>
<keyword evidence="11 17" id="KW-0472">Membrane</keyword>
<evidence type="ECO:0000259" key="18">
    <source>
        <dbReference type="Pfam" id="PF00520"/>
    </source>
</evidence>
<feature type="domain" description="Ion transport" evidence="18">
    <location>
        <begin position="669"/>
        <end position="948"/>
    </location>
</feature>
<dbReference type="EMBL" id="MCGN01000013">
    <property type="protein sequence ID" value="ORY89907.1"/>
    <property type="molecule type" value="Genomic_DNA"/>
</dbReference>
<dbReference type="InParanoid" id="A0A1X2GZE3"/>
<name>A0A1X2GZE3_SYNRA</name>
<keyword evidence="13" id="KW-0407">Ion channel</keyword>
<dbReference type="Pfam" id="PF00520">
    <property type="entry name" value="Ion_trans"/>
    <property type="match status" value="4"/>
</dbReference>
<feature type="transmembrane region" description="Helical" evidence="17">
    <location>
        <begin position="174"/>
        <end position="199"/>
    </location>
</feature>
<dbReference type="InterPro" id="IPR005821">
    <property type="entry name" value="Ion_trans_dom"/>
</dbReference>
<dbReference type="InterPro" id="IPR027359">
    <property type="entry name" value="Volt_channel_dom_sf"/>
</dbReference>
<evidence type="ECO:0000256" key="7">
    <source>
        <dbReference type="ARBA" id="ARBA00022837"/>
    </source>
</evidence>
<evidence type="ECO:0000256" key="3">
    <source>
        <dbReference type="ARBA" id="ARBA00022475"/>
    </source>
</evidence>
<feature type="transmembrane region" description="Helical" evidence="17">
    <location>
        <begin position="462"/>
        <end position="488"/>
    </location>
</feature>
<dbReference type="Gene3D" id="1.10.287.70">
    <property type="match status" value="4"/>
</dbReference>
<feature type="transmembrane region" description="Helical" evidence="17">
    <location>
        <begin position="789"/>
        <end position="817"/>
    </location>
</feature>
<comment type="similarity">
    <text evidence="14">Belongs to the calcium channel alpha-1 subunit (TC 1.A.1.11) family.</text>
</comment>
<dbReference type="STRING" id="13706.A0A1X2GZE3"/>
<keyword evidence="12" id="KW-0325">Glycoprotein</keyword>
<evidence type="ECO:0000313" key="20">
    <source>
        <dbReference type="Proteomes" id="UP000242180"/>
    </source>
</evidence>
<feature type="domain" description="Ion transport" evidence="18">
    <location>
        <begin position="264"/>
        <end position="493"/>
    </location>
</feature>
<feature type="transmembrane region" description="Helical" evidence="17">
    <location>
        <begin position="264"/>
        <end position="286"/>
    </location>
</feature>
<evidence type="ECO:0000313" key="19">
    <source>
        <dbReference type="EMBL" id="ORY89907.1"/>
    </source>
</evidence>
<dbReference type="OMA" id="WFENLED"/>
<feature type="transmembrane region" description="Helical" evidence="17">
    <location>
        <begin position="1139"/>
        <end position="1160"/>
    </location>
</feature>
<feature type="compositionally biased region" description="Low complexity" evidence="16">
    <location>
        <begin position="1418"/>
        <end position="1430"/>
    </location>
</feature>
<keyword evidence="10" id="KW-0406">Ion transport</keyword>
<feature type="transmembrane region" description="Helical" evidence="17">
    <location>
        <begin position="298"/>
        <end position="315"/>
    </location>
</feature>
<protein>
    <recommendedName>
        <fullName evidence="15">Calcium-channel protein CCH1</fullName>
    </recommendedName>
</protein>
<feature type="region of interest" description="Disordered" evidence="16">
    <location>
        <begin position="1418"/>
        <end position="1477"/>
    </location>
</feature>
<feature type="transmembrane region" description="Helical" evidence="17">
    <location>
        <begin position="670"/>
        <end position="688"/>
    </location>
</feature>
<keyword evidence="3" id="KW-1003">Cell membrane</keyword>
<evidence type="ECO:0000256" key="17">
    <source>
        <dbReference type="SAM" id="Phobius"/>
    </source>
</evidence>
<reference evidence="19 20" key="1">
    <citation type="submission" date="2016-07" db="EMBL/GenBank/DDBJ databases">
        <title>Pervasive Adenine N6-methylation of Active Genes in Fungi.</title>
        <authorList>
            <consortium name="DOE Joint Genome Institute"/>
            <person name="Mondo S.J."/>
            <person name="Dannebaum R.O."/>
            <person name="Kuo R.C."/>
            <person name="Labutti K."/>
            <person name="Haridas S."/>
            <person name="Kuo A."/>
            <person name="Salamov A."/>
            <person name="Ahrendt S.R."/>
            <person name="Lipzen A."/>
            <person name="Sullivan W."/>
            <person name="Andreopoulos W.B."/>
            <person name="Clum A."/>
            <person name="Lindquist E."/>
            <person name="Daum C."/>
            <person name="Ramamoorthy G.K."/>
            <person name="Gryganskyi A."/>
            <person name="Culley D."/>
            <person name="Magnuson J.K."/>
            <person name="James T.Y."/>
            <person name="O'Malley M.A."/>
            <person name="Stajich J.E."/>
            <person name="Spatafora J.W."/>
            <person name="Visel A."/>
            <person name="Grigoriev I.V."/>
        </authorList>
    </citation>
    <scope>NUCLEOTIDE SEQUENCE [LARGE SCALE GENOMIC DNA]</scope>
    <source>
        <strain evidence="19 20">NRRL 2496</strain>
    </source>
</reference>
<dbReference type="OrthoDB" id="416585at2759"/>
<comment type="subcellular location">
    <subcellularLocation>
        <location evidence="1">Cell membrane</location>
        <topology evidence="1">Multi-pass membrane protein</topology>
    </subcellularLocation>
</comment>
<evidence type="ECO:0000256" key="13">
    <source>
        <dbReference type="ARBA" id="ARBA00023303"/>
    </source>
</evidence>
<keyword evidence="6 17" id="KW-0812">Transmembrane</keyword>
<feature type="transmembrane region" description="Helical" evidence="17">
    <location>
        <begin position="922"/>
        <end position="943"/>
    </location>
</feature>
<dbReference type="FunFam" id="1.10.287.70:FF:000093">
    <property type="entry name" value="Calcium channel subunit Cch1"/>
    <property type="match status" value="1"/>
</dbReference>
<dbReference type="GO" id="GO:0098703">
    <property type="term" value="P:calcium ion import across plasma membrane"/>
    <property type="evidence" value="ECO:0007669"/>
    <property type="project" value="TreeGrafter"/>
</dbReference>
<organism evidence="19 20">
    <name type="scientific">Syncephalastrum racemosum</name>
    <name type="common">Filamentous fungus</name>
    <dbReference type="NCBI Taxonomy" id="13706"/>
    <lineage>
        <taxon>Eukaryota</taxon>
        <taxon>Fungi</taxon>
        <taxon>Fungi incertae sedis</taxon>
        <taxon>Mucoromycota</taxon>
        <taxon>Mucoromycotina</taxon>
        <taxon>Mucoromycetes</taxon>
        <taxon>Mucorales</taxon>
        <taxon>Syncephalastraceae</taxon>
        <taxon>Syncephalastrum</taxon>
    </lineage>
</organism>
<feature type="transmembrane region" description="Helical" evidence="17">
    <location>
        <begin position="46"/>
        <end position="65"/>
    </location>
</feature>
<dbReference type="SUPFAM" id="SSF81324">
    <property type="entry name" value="Voltage-gated potassium channels"/>
    <property type="match status" value="4"/>
</dbReference>
<dbReference type="PANTHER" id="PTHR45628">
    <property type="entry name" value="VOLTAGE-DEPENDENT CALCIUM CHANNEL TYPE A SUBUNIT ALPHA-1"/>
    <property type="match status" value="1"/>
</dbReference>
<keyword evidence="20" id="KW-1185">Reference proteome</keyword>